<dbReference type="GO" id="GO:0005684">
    <property type="term" value="C:U2-type spliceosomal complex"/>
    <property type="evidence" value="ECO:0007669"/>
    <property type="project" value="TreeGrafter"/>
</dbReference>
<feature type="compositionally biased region" description="Basic and acidic residues" evidence="1">
    <location>
        <begin position="154"/>
        <end position="170"/>
    </location>
</feature>
<dbReference type="PANTHER" id="PTHR31551:SF1">
    <property type="entry name" value="COILED-COIL DOMAIN-CONTAINING PROTEIN 12"/>
    <property type="match status" value="1"/>
</dbReference>
<evidence type="ECO:0000313" key="2">
    <source>
        <dbReference type="EMBL" id="CAG8330174.1"/>
    </source>
</evidence>
<dbReference type="AlphaFoldDB" id="A0A9W4ISJ0"/>
<comment type="caution">
    <text evidence="2">The sequence shown here is derived from an EMBL/GenBank/DDBJ whole genome shotgun (WGS) entry which is preliminary data.</text>
</comment>
<evidence type="ECO:0008006" key="6">
    <source>
        <dbReference type="Google" id="ProtNLM"/>
    </source>
</evidence>
<feature type="region of interest" description="Disordered" evidence="1">
    <location>
        <begin position="20"/>
        <end position="79"/>
    </location>
</feature>
<gene>
    <name evidence="3" type="ORF">PSALAMII_LOCUS10206</name>
    <name evidence="2" type="ORF">PSALAMII_LOCUS2613</name>
</gene>
<dbReference type="OrthoDB" id="10261348at2759"/>
<dbReference type="EMBL" id="CAJVPG010000444">
    <property type="protein sequence ID" value="CAG8424049.1"/>
    <property type="molecule type" value="Genomic_DNA"/>
</dbReference>
<keyword evidence="5" id="KW-1185">Reference proteome</keyword>
<dbReference type="GO" id="GO:0071014">
    <property type="term" value="C:post-mRNA release spliceosomal complex"/>
    <property type="evidence" value="ECO:0007669"/>
    <property type="project" value="TreeGrafter"/>
</dbReference>
<evidence type="ECO:0000313" key="4">
    <source>
        <dbReference type="Proteomes" id="UP001152646"/>
    </source>
</evidence>
<evidence type="ECO:0000313" key="5">
    <source>
        <dbReference type="Proteomes" id="UP001152649"/>
    </source>
</evidence>
<feature type="region of interest" description="Disordered" evidence="1">
    <location>
        <begin position="154"/>
        <end position="200"/>
    </location>
</feature>
<reference evidence="2" key="1">
    <citation type="submission" date="2021-07" db="EMBL/GenBank/DDBJ databases">
        <authorList>
            <person name="Branca A.L. A."/>
        </authorList>
    </citation>
    <scope>NUCLEOTIDE SEQUENCE</scope>
</reference>
<dbReference type="Proteomes" id="UP001152649">
    <property type="component" value="Unassembled WGS sequence"/>
</dbReference>
<dbReference type="InterPro" id="IPR013169">
    <property type="entry name" value="mRNA_splic_Cwf18-like"/>
</dbReference>
<sequence>MSSNHTNFDAAATDRKARLAKLAALKRKQPEPDTNEDGDADQELPDADTTPDVTTKYLSGRNYDPEARGPKLGFEQGPQEGQVTLEEQAAEIAKATAADVMDYSEDEDEPIDLLKLQPKKPNWDLKRDLAEKLKVLDVRTDNAIARIVRKRVEEDKRAAKERGAATKGDEQGEEVGIEGETLVQSIHMREHEEKSDEETI</sequence>
<organism evidence="2 4">
    <name type="scientific">Penicillium salamii</name>
    <dbReference type="NCBI Taxonomy" id="1612424"/>
    <lineage>
        <taxon>Eukaryota</taxon>
        <taxon>Fungi</taxon>
        <taxon>Dikarya</taxon>
        <taxon>Ascomycota</taxon>
        <taxon>Pezizomycotina</taxon>
        <taxon>Eurotiomycetes</taxon>
        <taxon>Eurotiomycetidae</taxon>
        <taxon>Eurotiales</taxon>
        <taxon>Aspergillaceae</taxon>
        <taxon>Penicillium</taxon>
    </lineage>
</organism>
<name>A0A9W4ISJ0_9EURO</name>
<protein>
    <recommendedName>
        <fullName evidence="6">mRNA splicing factor, Cwf18</fullName>
    </recommendedName>
</protein>
<evidence type="ECO:0000256" key="1">
    <source>
        <dbReference type="SAM" id="MobiDB-lite"/>
    </source>
</evidence>
<feature type="compositionally biased region" description="Acidic residues" evidence="1">
    <location>
        <begin position="33"/>
        <end position="46"/>
    </location>
</feature>
<proteinExistence type="predicted"/>
<dbReference type="Proteomes" id="UP001152646">
    <property type="component" value="Unassembled WGS sequence"/>
</dbReference>
<dbReference type="Pfam" id="PF08315">
    <property type="entry name" value="cwf18"/>
    <property type="match status" value="1"/>
</dbReference>
<evidence type="ECO:0000313" key="3">
    <source>
        <dbReference type="EMBL" id="CAG8424049.1"/>
    </source>
</evidence>
<accession>A0A9W4ISJ0</accession>
<dbReference type="EMBL" id="CAJVPA010000110">
    <property type="protein sequence ID" value="CAG8330174.1"/>
    <property type="molecule type" value="Genomic_DNA"/>
</dbReference>
<dbReference type="PANTHER" id="PTHR31551">
    <property type="entry name" value="PRE-MRNA-SPLICING FACTOR CWF18"/>
    <property type="match status" value="1"/>
</dbReference>